<evidence type="ECO:0000256" key="1">
    <source>
        <dbReference type="SAM" id="MobiDB-lite"/>
    </source>
</evidence>
<dbReference type="Proteomes" id="UP000018948">
    <property type="component" value="Unassembled WGS sequence"/>
</dbReference>
<feature type="region of interest" description="Disordered" evidence="1">
    <location>
        <begin position="1"/>
        <end position="52"/>
    </location>
</feature>
<accession>W3A3C1</accession>
<evidence type="ECO:0000313" key="3">
    <source>
        <dbReference type="Proteomes" id="UP000018948"/>
    </source>
</evidence>
<feature type="compositionally biased region" description="Basic and acidic residues" evidence="1">
    <location>
        <begin position="20"/>
        <end position="36"/>
    </location>
</feature>
<evidence type="ECO:0000313" key="2">
    <source>
        <dbReference type="EMBL" id="ETP53676.1"/>
    </source>
</evidence>
<name>W3A3C1_PHYNI</name>
<reference evidence="2 3" key="1">
    <citation type="submission" date="2013-11" db="EMBL/GenBank/DDBJ databases">
        <title>The Genome Sequence of Phytophthora parasitica P10297.</title>
        <authorList>
            <consortium name="The Broad Institute Genomics Platform"/>
            <person name="Russ C."/>
            <person name="Tyler B."/>
            <person name="Panabieres F."/>
            <person name="Shan W."/>
            <person name="Tripathy S."/>
            <person name="Grunwald N."/>
            <person name="Machado M."/>
            <person name="Johnson C.S."/>
            <person name="Walker B."/>
            <person name="Young S.K."/>
            <person name="Zeng Q."/>
            <person name="Gargeya S."/>
            <person name="Fitzgerald M."/>
            <person name="Haas B."/>
            <person name="Abouelleil A."/>
            <person name="Allen A.W."/>
            <person name="Alvarado L."/>
            <person name="Arachchi H.M."/>
            <person name="Berlin A.M."/>
            <person name="Chapman S.B."/>
            <person name="Gainer-Dewar J."/>
            <person name="Goldberg J."/>
            <person name="Griggs A."/>
            <person name="Gujja S."/>
            <person name="Hansen M."/>
            <person name="Howarth C."/>
            <person name="Imamovic A."/>
            <person name="Ireland A."/>
            <person name="Larimer J."/>
            <person name="McCowan C."/>
            <person name="Murphy C."/>
            <person name="Pearson M."/>
            <person name="Poon T.W."/>
            <person name="Priest M."/>
            <person name="Roberts A."/>
            <person name="Saif S."/>
            <person name="Shea T."/>
            <person name="Sisk P."/>
            <person name="Sykes S."/>
            <person name="Wortman J."/>
            <person name="Nusbaum C."/>
            <person name="Birren B."/>
        </authorList>
    </citation>
    <scope>NUCLEOTIDE SEQUENCE [LARGE SCALE GENOMIC DNA]</scope>
    <source>
        <strain evidence="2 3">P10297</strain>
    </source>
</reference>
<protein>
    <submittedName>
        <fullName evidence="2">Uncharacterized protein</fullName>
    </submittedName>
</protein>
<sequence>MQPAHDTRPSYCARSSITKSLHEHQQRKSLREDEQRQVAGEGGEVANRYIRS</sequence>
<organism evidence="2 3">
    <name type="scientific">Phytophthora nicotianae P10297</name>
    <dbReference type="NCBI Taxonomy" id="1317064"/>
    <lineage>
        <taxon>Eukaryota</taxon>
        <taxon>Sar</taxon>
        <taxon>Stramenopiles</taxon>
        <taxon>Oomycota</taxon>
        <taxon>Peronosporomycetes</taxon>
        <taxon>Peronosporales</taxon>
        <taxon>Peronosporaceae</taxon>
        <taxon>Phytophthora</taxon>
    </lineage>
</organism>
<dbReference type="AlphaFoldDB" id="W3A3C1"/>
<dbReference type="EMBL" id="ANIY01000273">
    <property type="protein sequence ID" value="ETP53676.1"/>
    <property type="molecule type" value="Genomic_DNA"/>
</dbReference>
<gene>
    <name evidence="2" type="ORF">F442_01427</name>
</gene>
<comment type="caution">
    <text evidence="2">The sequence shown here is derived from an EMBL/GenBank/DDBJ whole genome shotgun (WGS) entry which is preliminary data.</text>
</comment>
<proteinExistence type="predicted"/>